<reference evidence="1" key="1">
    <citation type="journal article" date="2020" name="J. ISSAAS">
        <title>Lactobacilli and other gastrointestinal microbiota of Peromyscus leucopus, reservoir host for agents of Lyme disease and other zoonoses in North America.</title>
        <authorList>
            <person name="Milovic A."/>
            <person name="Bassam K."/>
            <person name="Shao H."/>
            <person name="Chatzistamou I."/>
            <person name="Tufts D.M."/>
            <person name="Diuk-Wasser M."/>
            <person name="Barbour A.G."/>
        </authorList>
    </citation>
    <scope>NUCLEOTIDE SEQUENCE</scope>
    <source>
        <strain evidence="1">LL90</strain>
    </source>
</reference>
<accession>A0A6G8F2A0</accession>
<name>A0A6G8F2A0_9PROT</name>
<gene>
    <name evidence="1" type="ORF">PlAlph_2960</name>
</gene>
<organism evidence="1">
    <name type="scientific">uncultured Alphaproteobacteria bacterium</name>
    <dbReference type="NCBI Taxonomy" id="91750"/>
    <lineage>
        <taxon>Bacteria</taxon>
        <taxon>Pseudomonadati</taxon>
        <taxon>Pseudomonadota</taxon>
        <taxon>Alphaproteobacteria</taxon>
        <taxon>environmental samples</taxon>
    </lineage>
</organism>
<evidence type="ECO:0000313" key="1">
    <source>
        <dbReference type="EMBL" id="QIM10404.1"/>
    </source>
</evidence>
<sequence>MAYFWYLCNFVYYMGLLSDKNKKILYTKITEILKYLKISDSDFSSVTENKDELYKFWKWLKQKDFYRRKKLSFHLFGLLLYQIRTMPDNSKTEHLLFGLIPIYEYKCRQKNIVR</sequence>
<dbReference type="AlphaFoldDB" id="A0A6G8F2A0"/>
<protein>
    <submittedName>
        <fullName evidence="1">Uncharacterized protein</fullName>
    </submittedName>
</protein>
<dbReference type="EMBL" id="MN990730">
    <property type="protein sequence ID" value="QIM10404.1"/>
    <property type="molecule type" value="Genomic_DNA"/>
</dbReference>
<proteinExistence type="predicted"/>